<dbReference type="OrthoDB" id="4530642at2"/>
<proteinExistence type="predicted"/>
<dbReference type="AlphaFoldDB" id="A0A386ZKD4"/>
<dbReference type="EMBL" id="CP032568">
    <property type="protein sequence ID" value="AYF78041.1"/>
    <property type="molecule type" value="Genomic_DNA"/>
</dbReference>
<dbReference type="KEGG" id="nyu:D7D52_34210"/>
<accession>A0A386ZKD4</accession>
<keyword evidence="2" id="KW-1185">Reference proteome</keyword>
<protein>
    <submittedName>
        <fullName evidence="1">Uncharacterized protein</fullName>
    </submittedName>
</protein>
<dbReference type="Proteomes" id="UP000267164">
    <property type="component" value="Chromosome"/>
</dbReference>
<name>A0A386ZKD4_9NOCA</name>
<evidence type="ECO:0000313" key="2">
    <source>
        <dbReference type="Proteomes" id="UP000267164"/>
    </source>
</evidence>
<gene>
    <name evidence="1" type="ORF">D7D52_34210</name>
</gene>
<sequence>MQPGTPEQNEPALVTALITPLLRLRAALGSGVRPTAEMLAALAAVPGSVRASGDVHRAGVSQLAATDTAAAALSIMNVTAGRIGDLATVAETLAPLLFAAYDTRDRAAAELDMLISGFRAQATPLVNAARSQADLDAVVSMAADYVRDGVRVIATADVGMDALTAKVNEIDQPGITAPGGQADTGS</sequence>
<organism evidence="1 2">
    <name type="scientific">Nocardia yunnanensis</name>
    <dbReference type="NCBI Taxonomy" id="2382165"/>
    <lineage>
        <taxon>Bacteria</taxon>
        <taxon>Bacillati</taxon>
        <taxon>Actinomycetota</taxon>
        <taxon>Actinomycetes</taxon>
        <taxon>Mycobacteriales</taxon>
        <taxon>Nocardiaceae</taxon>
        <taxon>Nocardia</taxon>
    </lineage>
</organism>
<reference evidence="1 2" key="1">
    <citation type="submission" date="2018-09" db="EMBL/GenBank/DDBJ databases">
        <title>Nocardia yunnanensis sp. nov., an actinomycete isolated from a soil sample.</title>
        <authorList>
            <person name="Zhang J."/>
        </authorList>
    </citation>
    <scope>NUCLEOTIDE SEQUENCE [LARGE SCALE GENOMIC DNA]</scope>
    <source>
        <strain evidence="1 2">CFHS0054</strain>
    </source>
</reference>
<dbReference type="RefSeq" id="WP_120743104.1">
    <property type="nucleotide sequence ID" value="NZ_CP032568.1"/>
</dbReference>
<evidence type="ECO:0000313" key="1">
    <source>
        <dbReference type="EMBL" id="AYF78041.1"/>
    </source>
</evidence>